<name>A0A7S3FRN9_9CHLO</name>
<feature type="compositionally biased region" description="Basic and acidic residues" evidence="1">
    <location>
        <begin position="69"/>
        <end position="79"/>
    </location>
</feature>
<keyword evidence="2" id="KW-0472">Membrane</keyword>
<dbReference type="PANTHER" id="PTHR36042">
    <property type="entry name" value="OS05G0490900 PROTEIN"/>
    <property type="match status" value="1"/>
</dbReference>
<reference evidence="3" key="1">
    <citation type="submission" date="2021-01" db="EMBL/GenBank/DDBJ databases">
        <authorList>
            <person name="Corre E."/>
            <person name="Pelletier E."/>
            <person name="Niang G."/>
            <person name="Scheremetjew M."/>
            <person name="Finn R."/>
            <person name="Kale V."/>
            <person name="Holt S."/>
            <person name="Cochrane G."/>
            <person name="Meng A."/>
            <person name="Brown T."/>
            <person name="Cohen L."/>
        </authorList>
    </citation>
    <scope>NUCLEOTIDE SEQUENCE</scope>
    <source>
        <strain evidence="3">RCC1871</strain>
    </source>
</reference>
<sequence length="175" mass="19271">MMTMVAQRARRGVVGKGNKGSLVRAGRSPGDEAAGTRRVSRYAPNNNTGRTRVPLTVVARSGEDPEPSTTKEEEAPLWVRREQEKELREKNQEGKLPFGVYLLASAIIAIAAIASIFEYTYQNPIFSVVPPTSFLYKPILGIFVFTGLPLSAYLFYEAIKSANELSESMDKQDGV</sequence>
<evidence type="ECO:0000256" key="1">
    <source>
        <dbReference type="SAM" id="MobiDB-lite"/>
    </source>
</evidence>
<proteinExistence type="predicted"/>
<dbReference type="PANTHER" id="PTHR36042:SF1">
    <property type="entry name" value="OS05G0490900 PROTEIN"/>
    <property type="match status" value="1"/>
</dbReference>
<feature type="transmembrane region" description="Helical" evidence="2">
    <location>
        <begin position="98"/>
        <end position="119"/>
    </location>
</feature>
<protein>
    <submittedName>
        <fullName evidence="3">Uncharacterized protein</fullName>
    </submittedName>
</protein>
<accession>A0A7S3FRN9</accession>
<gene>
    <name evidence="3" type="ORF">CROS1456_LOCUS6890</name>
</gene>
<keyword evidence="2" id="KW-0812">Transmembrane</keyword>
<keyword evidence="2" id="KW-1133">Transmembrane helix</keyword>
<dbReference type="EMBL" id="HBHZ01008949">
    <property type="protein sequence ID" value="CAE0193799.1"/>
    <property type="molecule type" value="Transcribed_RNA"/>
</dbReference>
<evidence type="ECO:0000313" key="3">
    <source>
        <dbReference type="EMBL" id="CAE0193799.1"/>
    </source>
</evidence>
<feature type="transmembrane region" description="Helical" evidence="2">
    <location>
        <begin position="139"/>
        <end position="156"/>
    </location>
</feature>
<feature type="region of interest" description="Disordered" evidence="1">
    <location>
        <begin position="1"/>
        <end position="79"/>
    </location>
</feature>
<organism evidence="3">
    <name type="scientific">Chloropicon roscoffensis</name>
    <dbReference type="NCBI Taxonomy" id="1461544"/>
    <lineage>
        <taxon>Eukaryota</taxon>
        <taxon>Viridiplantae</taxon>
        <taxon>Chlorophyta</taxon>
        <taxon>Chloropicophyceae</taxon>
        <taxon>Chloropicales</taxon>
        <taxon>Chloropicaceae</taxon>
        <taxon>Chloropicon</taxon>
    </lineage>
</organism>
<evidence type="ECO:0000256" key="2">
    <source>
        <dbReference type="SAM" id="Phobius"/>
    </source>
</evidence>
<dbReference type="AlphaFoldDB" id="A0A7S3FRN9"/>